<protein>
    <submittedName>
        <fullName evidence="1">Uncharacterized protein</fullName>
    </submittedName>
</protein>
<gene>
    <name evidence="1" type="ORF">DdX_11188</name>
</gene>
<dbReference type="Proteomes" id="UP001201812">
    <property type="component" value="Unassembled WGS sequence"/>
</dbReference>
<dbReference type="EMBL" id="JAKKPZ010000029">
    <property type="protein sequence ID" value="KAI1709795.1"/>
    <property type="molecule type" value="Genomic_DNA"/>
</dbReference>
<sequence>MWLSSKDFDVNCRPYKDLYADEEDRNALASKILNSWPPRVVGVSMEQGQNFNGYVVLQSRCAFPYMEEEVLAKPFLDFKILPNSNSGLRSRPFPMADEPMGGMWWTEDMDEGWTLPIVTWDIVTFDISRNASNGGNIDRRSCAAAKSYNEPTHNYPMDILPLTKEARRALTYPVTVGPASGFENKALRIVSFDNPSVYECFKLETWHSLQIRYLSHSSGHENYSESDKNANMTFLQEEKDRIRRKVSAKFGFHLLQMEFEDEEAHERVVVNESQVIKDDEKKNVSINRCTLSTKEKVQGEMIMYSFNLRGNKSTIQNVLSRCLNFDNIKTSLNCSNNKLDRDFQRAEANREYTLRKDNSLKEWELFKQKRSSIWARLKPSWTDGGVVKTKLLIPTDYYSSGDICLLMEE</sequence>
<dbReference type="AlphaFoldDB" id="A0AAD4N302"/>
<evidence type="ECO:0000313" key="2">
    <source>
        <dbReference type="Proteomes" id="UP001201812"/>
    </source>
</evidence>
<comment type="caution">
    <text evidence="1">The sequence shown here is derived from an EMBL/GenBank/DDBJ whole genome shotgun (WGS) entry which is preliminary data.</text>
</comment>
<organism evidence="1 2">
    <name type="scientific">Ditylenchus destructor</name>
    <dbReference type="NCBI Taxonomy" id="166010"/>
    <lineage>
        <taxon>Eukaryota</taxon>
        <taxon>Metazoa</taxon>
        <taxon>Ecdysozoa</taxon>
        <taxon>Nematoda</taxon>
        <taxon>Chromadorea</taxon>
        <taxon>Rhabditida</taxon>
        <taxon>Tylenchina</taxon>
        <taxon>Tylenchomorpha</taxon>
        <taxon>Sphaerularioidea</taxon>
        <taxon>Anguinidae</taxon>
        <taxon>Anguininae</taxon>
        <taxon>Ditylenchus</taxon>
    </lineage>
</organism>
<name>A0AAD4N302_9BILA</name>
<proteinExistence type="predicted"/>
<reference evidence="1" key="1">
    <citation type="submission" date="2022-01" db="EMBL/GenBank/DDBJ databases">
        <title>Genome Sequence Resource for Two Populations of Ditylenchus destructor, the Migratory Endoparasitic Phytonematode.</title>
        <authorList>
            <person name="Zhang H."/>
            <person name="Lin R."/>
            <person name="Xie B."/>
        </authorList>
    </citation>
    <scope>NUCLEOTIDE SEQUENCE</scope>
    <source>
        <strain evidence="1">BazhouSP</strain>
    </source>
</reference>
<evidence type="ECO:0000313" key="1">
    <source>
        <dbReference type="EMBL" id="KAI1709795.1"/>
    </source>
</evidence>
<accession>A0AAD4N302</accession>
<keyword evidence="2" id="KW-1185">Reference proteome</keyword>